<dbReference type="GO" id="GO:0003700">
    <property type="term" value="F:DNA-binding transcription factor activity"/>
    <property type="evidence" value="ECO:0007669"/>
    <property type="project" value="InterPro"/>
</dbReference>
<evidence type="ECO:0000259" key="4">
    <source>
        <dbReference type="PROSITE" id="PS50949"/>
    </source>
</evidence>
<evidence type="ECO:0000313" key="5">
    <source>
        <dbReference type="EMBL" id="MBB6562008.1"/>
    </source>
</evidence>
<dbReference type="PANTHER" id="PTHR43537:SF5">
    <property type="entry name" value="UXU OPERON TRANSCRIPTIONAL REGULATOR"/>
    <property type="match status" value="1"/>
</dbReference>
<dbReference type="InterPro" id="IPR000524">
    <property type="entry name" value="Tscrpt_reg_HTH_GntR"/>
</dbReference>
<keyword evidence="6" id="KW-1185">Reference proteome</keyword>
<keyword evidence="1" id="KW-0805">Transcription regulation</keyword>
<dbReference type="Pfam" id="PF07729">
    <property type="entry name" value="FCD"/>
    <property type="match status" value="1"/>
</dbReference>
<dbReference type="SUPFAM" id="SSF46785">
    <property type="entry name" value="Winged helix' DNA-binding domain"/>
    <property type="match status" value="1"/>
</dbReference>
<dbReference type="SUPFAM" id="SSF48008">
    <property type="entry name" value="GntR ligand-binding domain-like"/>
    <property type="match status" value="1"/>
</dbReference>
<accession>A0A7X0PHF5</accession>
<dbReference type="InterPro" id="IPR011711">
    <property type="entry name" value="GntR_C"/>
</dbReference>
<evidence type="ECO:0000256" key="2">
    <source>
        <dbReference type="ARBA" id="ARBA00023125"/>
    </source>
</evidence>
<dbReference type="EMBL" id="JACHLK010000010">
    <property type="protein sequence ID" value="MBB6562008.1"/>
    <property type="molecule type" value="Genomic_DNA"/>
</dbReference>
<dbReference type="PROSITE" id="PS50949">
    <property type="entry name" value="HTH_GNTR"/>
    <property type="match status" value="1"/>
</dbReference>
<protein>
    <submittedName>
        <fullName evidence="5">DNA-binding GntR family transcriptional regulator</fullName>
    </submittedName>
</protein>
<evidence type="ECO:0000313" key="6">
    <source>
        <dbReference type="Proteomes" id="UP000575083"/>
    </source>
</evidence>
<dbReference type="CDD" id="cd07377">
    <property type="entry name" value="WHTH_GntR"/>
    <property type="match status" value="1"/>
</dbReference>
<dbReference type="GO" id="GO:0003677">
    <property type="term" value="F:DNA binding"/>
    <property type="evidence" value="ECO:0007669"/>
    <property type="project" value="UniProtKB-KW"/>
</dbReference>
<name>A0A7X0PHF5_9BURK</name>
<dbReference type="AlphaFoldDB" id="A0A7X0PHF5"/>
<dbReference type="Gene3D" id="1.20.120.530">
    <property type="entry name" value="GntR ligand-binding domain-like"/>
    <property type="match status" value="1"/>
</dbReference>
<organism evidence="5 6">
    <name type="scientific">Acidovorax soli</name>
    <dbReference type="NCBI Taxonomy" id="592050"/>
    <lineage>
        <taxon>Bacteria</taxon>
        <taxon>Pseudomonadati</taxon>
        <taxon>Pseudomonadota</taxon>
        <taxon>Betaproteobacteria</taxon>
        <taxon>Burkholderiales</taxon>
        <taxon>Comamonadaceae</taxon>
        <taxon>Acidovorax</taxon>
    </lineage>
</organism>
<proteinExistence type="predicted"/>
<dbReference type="InterPro" id="IPR008920">
    <property type="entry name" value="TF_FadR/GntR_C"/>
</dbReference>
<gene>
    <name evidence="5" type="ORF">HNP48_004710</name>
</gene>
<dbReference type="Pfam" id="PF00392">
    <property type="entry name" value="GntR"/>
    <property type="match status" value="1"/>
</dbReference>
<reference evidence="5 6" key="1">
    <citation type="submission" date="2020-08" db="EMBL/GenBank/DDBJ databases">
        <title>Functional genomics of gut bacteria from endangered species of beetles.</title>
        <authorList>
            <person name="Carlos-Shanley C."/>
        </authorList>
    </citation>
    <scope>NUCLEOTIDE SEQUENCE [LARGE SCALE GENOMIC DNA]</scope>
    <source>
        <strain evidence="5 6">S00198</strain>
    </source>
</reference>
<keyword evidence="3" id="KW-0804">Transcription</keyword>
<dbReference type="Proteomes" id="UP000575083">
    <property type="component" value="Unassembled WGS sequence"/>
</dbReference>
<dbReference type="SMART" id="SM00895">
    <property type="entry name" value="FCD"/>
    <property type="match status" value="1"/>
</dbReference>
<feature type="domain" description="HTH gntR-type" evidence="4">
    <location>
        <begin position="6"/>
        <end position="73"/>
    </location>
</feature>
<dbReference type="PANTHER" id="PTHR43537">
    <property type="entry name" value="TRANSCRIPTIONAL REGULATOR, GNTR FAMILY"/>
    <property type="match status" value="1"/>
</dbReference>
<comment type="caution">
    <text evidence="5">The sequence shown here is derived from an EMBL/GenBank/DDBJ whole genome shotgun (WGS) entry which is preliminary data.</text>
</comment>
<evidence type="ECO:0000256" key="3">
    <source>
        <dbReference type="ARBA" id="ARBA00023163"/>
    </source>
</evidence>
<dbReference type="InterPro" id="IPR036388">
    <property type="entry name" value="WH-like_DNA-bd_sf"/>
</dbReference>
<keyword evidence="2 5" id="KW-0238">DNA-binding</keyword>
<dbReference type="SMART" id="SM00345">
    <property type="entry name" value="HTH_GNTR"/>
    <property type="match status" value="1"/>
</dbReference>
<dbReference type="RefSeq" id="WP_184861604.1">
    <property type="nucleotide sequence ID" value="NZ_JACHLK010000010.1"/>
</dbReference>
<evidence type="ECO:0000256" key="1">
    <source>
        <dbReference type="ARBA" id="ARBA00023015"/>
    </source>
</evidence>
<dbReference type="InterPro" id="IPR036390">
    <property type="entry name" value="WH_DNA-bd_sf"/>
</dbReference>
<sequence>MDALNTPTYIRLRDQLRNDIVEGVWALGAHITLTELAKHYQVSQNPVREALLQLQGEGVVAMRMNRGAVIPTVDALYINQLYKIRGAIQSMLAADAATAAKPADIDRLVELEDMRRSAAERADIPACVIANRDFHRYMDGISGNRMAVEMLEGRSALVDAVRRSKGYGSERLEMVTVQHAQMIDALRANDGKAAAAIAFEHAEMSRKDLLAMLPAP</sequence>
<dbReference type="Gene3D" id="1.10.10.10">
    <property type="entry name" value="Winged helix-like DNA-binding domain superfamily/Winged helix DNA-binding domain"/>
    <property type="match status" value="1"/>
</dbReference>